<evidence type="ECO:0000313" key="3">
    <source>
        <dbReference type="Proteomes" id="UP000295658"/>
    </source>
</evidence>
<dbReference type="RefSeq" id="WP_132948259.1">
    <property type="nucleotide sequence ID" value="NZ_SLUL01000006.1"/>
</dbReference>
<sequence length="327" mass="36809">MSNNELNTSNYHEFLAPLIGKNVTVYRGGPESKTGRLIDVQSDYLTLLVENQQEVSVIYYCLYHVQSISENAKINSIQRRKSSGNEIQGNVVQSLHFHGLLEELVNSYIKVNQGGPEAKQGKIVDITDDYIVLLTEDDGVVFYNIHHIKSIGVQISNEVEGSEVEGDVANKENELHEAEKITEVDEIVSYVHAQNFRYLFNELTNTWVSINRGGPEAIEGILVPGAGDYYTLVNSDEVIRLNPNHIKSISCGPKGVFKQSEKQSNETSQMEDTQQNGKMKNGENKGEVKSEKKDEKKDEKKGEKKGEMKGEKKGEKKDEKKKEDKEK</sequence>
<feature type="region of interest" description="Disordered" evidence="1">
    <location>
        <begin position="250"/>
        <end position="327"/>
    </location>
</feature>
<comment type="caution">
    <text evidence="2">The sequence shown here is derived from an EMBL/GenBank/DDBJ whole genome shotgun (WGS) entry which is preliminary data.</text>
</comment>
<reference evidence="2 3" key="1">
    <citation type="submission" date="2019-03" db="EMBL/GenBank/DDBJ databases">
        <title>Genomic Encyclopedia of Type Strains, Phase IV (KMG-IV): sequencing the most valuable type-strain genomes for metagenomic binning, comparative biology and taxonomic classification.</title>
        <authorList>
            <person name="Goeker M."/>
        </authorList>
    </citation>
    <scope>NUCLEOTIDE SEQUENCE [LARGE SCALE GENOMIC DNA]</scope>
    <source>
        <strain evidence="2 3">DSM 24979</strain>
    </source>
</reference>
<name>A0A4V2QA94_9BACL</name>
<dbReference type="OrthoDB" id="2452727at2"/>
<proteinExistence type="predicted"/>
<dbReference type="EMBL" id="SLUL01000006">
    <property type="protein sequence ID" value="TCL49706.1"/>
    <property type="molecule type" value="Genomic_DNA"/>
</dbReference>
<feature type="compositionally biased region" description="Basic and acidic residues" evidence="1">
    <location>
        <begin position="280"/>
        <end position="327"/>
    </location>
</feature>
<gene>
    <name evidence="2" type="ORF">EDD69_10658</name>
</gene>
<organism evidence="2 3">
    <name type="scientific">Thermolongibacillus altinsuensis</name>
    <dbReference type="NCBI Taxonomy" id="575256"/>
    <lineage>
        <taxon>Bacteria</taxon>
        <taxon>Bacillati</taxon>
        <taxon>Bacillota</taxon>
        <taxon>Bacilli</taxon>
        <taxon>Bacillales</taxon>
        <taxon>Anoxybacillaceae</taxon>
        <taxon>Thermolongibacillus</taxon>
    </lineage>
</organism>
<keyword evidence="2" id="KW-0167">Capsid protein</keyword>
<keyword evidence="3" id="KW-1185">Reference proteome</keyword>
<dbReference type="Proteomes" id="UP000295658">
    <property type="component" value="Unassembled WGS sequence"/>
</dbReference>
<accession>A0A4V2QA94</accession>
<keyword evidence="2" id="KW-0946">Virion</keyword>
<protein>
    <submittedName>
        <fullName evidence="2">Spore coat protein B</fullName>
    </submittedName>
</protein>
<feature type="compositionally biased region" description="Polar residues" evidence="1">
    <location>
        <begin position="265"/>
        <end position="278"/>
    </location>
</feature>
<evidence type="ECO:0000256" key="1">
    <source>
        <dbReference type="SAM" id="MobiDB-lite"/>
    </source>
</evidence>
<evidence type="ECO:0000313" key="2">
    <source>
        <dbReference type="EMBL" id="TCL49706.1"/>
    </source>
</evidence>
<dbReference type="AlphaFoldDB" id="A0A4V2QA94"/>